<feature type="compositionally biased region" description="Acidic residues" evidence="4">
    <location>
        <begin position="777"/>
        <end position="802"/>
    </location>
</feature>
<dbReference type="InterPro" id="IPR015943">
    <property type="entry name" value="WD40/YVTN_repeat-like_dom_sf"/>
</dbReference>
<feature type="transmembrane region" description="Helical" evidence="5">
    <location>
        <begin position="407"/>
        <end position="423"/>
    </location>
</feature>
<feature type="transmembrane region" description="Helical" evidence="5">
    <location>
        <begin position="493"/>
        <end position="511"/>
    </location>
</feature>
<dbReference type="GO" id="GO:0000462">
    <property type="term" value="P:maturation of SSU-rRNA from tricistronic rRNA transcript (SSU-rRNA, 5.8S rRNA, LSU-rRNA)"/>
    <property type="evidence" value="ECO:0007669"/>
    <property type="project" value="TreeGrafter"/>
</dbReference>
<keyword evidence="5" id="KW-0812">Transmembrane</keyword>
<evidence type="ECO:0000259" key="6">
    <source>
        <dbReference type="Pfam" id="PF04003"/>
    </source>
</evidence>
<dbReference type="InterPro" id="IPR007148">
    <property type="entry name" value="SSU_processome_Utp12"/>
</dbReference>
<evidence type="ECO:0000256" key="1">
    <source>
        <dbReference type="ARBA" id="ARBA00004123"/>
    </source>
</evidence>
<evidence type="ECO:0000256" key="3">
    <source>
        <dbReference type="ARBA" id="ARBA00038335"/>
    </source>
</evidence>
<keyword evidence="8" id="KW-1185">Reference proteome</keyword>
<dbReference type="Gene3D" id="2.130.10.10">
    <property type="entry name" value="YVTN repeat-like/Quinoprotein amine dehydrogenase"/>
    <property type="match status" value="1"/>
</dbReference>
<dbReference type="InterPro" id="IPR052414">
    <property type="entry name" value="U3_snoRNA-assoc_WDR"/>
</dbReference>
<proteinExistence type="inferred from homology"/>
<reference evidence="7" key="1">
    <citation type="submission" date="2021-02" db="EMBL/GenBank/DDBJ databases">
        <authorList>
            <person name="Dougan E. K."/>
            <person name="Rhodes N."/>
            <person name="Thang M."/>
            <person name="Chan C."/>
        </authorList>
    </citation>
    <scope>NUCLEOTIDE SEQUENCE</scope>
</reference>
<evidence type="ECO:0000313" key="8">
    <source>
        <dbReference type="Proteomes" id="UP000601435"/>
    </source>
</evidence>
<dbReference type="InterPro" id="IPR036322">
    <property type="entry name" value="WD40_repeat_dom_sf"/>
</dbReference>
<keyword evidence="2" id="KW-0539">Nucleus</keyword>
<organism evidence="7 8">
    <name type="scientific">Symbiodinium necroappetens</name>
    <dbReference type="NCBI Taxonomy" id="1628268"/>
    <lineage>
        <taxon>Eukaryota</taxon>
        <taxon>Sar</taxon>
        <taxon>Alveolata</taxon>
        <taxon>Dinophyceae</taxon>
        <taxon>Suessiales</taxon>
        <taxon>Symbiodiniaceae</taxon>
        <taxon>Symbiodinium</taxon>
    </lineage>
</organism>
<feature type="transmembrane region" description="Helical" evidence="5">
    <location>
        <begin position="430"/>
        <end position="454"/>
    </location>
</feature>
<comment type="caution">
    <text evidence="7">The sequence shown here is derived from an EMBL/GenBank/DDBJ whole genome shotgun (WGS) entry which is preliminary data.</text>
</comment>
<evidence type="ECO:0000256" key="4">
    <source>
        <dbReference type="SAM" id="MobiDB-lite"/>
    </source>
</evidence>
<dbReference type="PANTHER" id="PTHR44267">
    <property type="entry name" value="WD REPEAT-CONTAINING PROTEIN 43"/>
    <property type="match status" value="1"/>
</dbReference>
<comment type="similarity">
    <text evidence="3">Belongs to the UTP5 family.</text>
</comment>
<accession>A0A812ZSU4</accession>
<dbReference type="InterPro" id="IPR021306">
    <property type="entry name" value="DUF2878"/>
</dbReference>
<feature type="domain" description="Small-subunit processome Utp12" evidence="6">
    <location>
        <begin position="637"/>
        <end position="736"/>
    </location>
</feature>
<dbReference type="AlphaFoldDB" id="A0A812ZSU4"/>
<protein>
    <submittedName>
        <fullName evidence="7">Wdr43 protein</fullName>
    </submittedName>
</protein>
<dbReference type="Pfam" id="PF11086">
    <property type="entry name" value="DUF2878"/>
    <property type="match status" value="1"/>
</dbReference>
<dbReference type="OrthoDB" id="440344at2759"/>
<sequence length="802" mass="85686">MSGLRACLFAPEEVGCLLVRAGNRWKLWREREGAVELYHSDENETYTAACWACPENLQACVVLGCSSGRVQAWDASSAELLGRPGQAFHALASGADCSVTALAASSTRGTVFAACSGLPDILEIGLVDGVTRSSLASGKSSVSGLAVSGLTSEWLLSSSIGAPLKLWRLPAAGASLSNLHKASKCLKAPAGGAAHVDLCCFDGCLMALASDGAMQVDFFDAGPENQGGVAHGKRTPTSSTRVLTCHERVKEARLAKERDAGGRLVAVGHGPSIVVCWTFETGSDALVRTVAPTFSVSKTELGSTVLCARGAQLAMRNTRSERLMLVVAHGTAAKPSFAQPRIEPGRDSWEESRALGFSMQSSISSPLVGEAKGVGASMAIARSVCLCVGCNLCWFACALSPEAKQPWQGPIAVAALATLAFATSPSRRQLLLVIALYVVMGLVLDFCQHCSVAFGTMSFSTDSPALGVLPVWFVALWANFGCVAEYLVVFKPYVAGCAVLGALFGPAAYAGGEHFGALHITRFGLFAISMEWAISFPFMVYVTPPKTKKGAAIVEALAAAGQPRADVWSSSQAKQRAAATVLGPAETAPQKRTKADQQAVQDAGKRRKVAVLGSRPETAGSNISLAPVLRQGLRSKDSSTLDKTLVLKDRDLMDTSVSELSSIEAYDLMQECARRLMEKPMEGQVYCAWMQRVVYHHGTFIRSYPALRDALRPLHDATSSRCASYRTLMYMHGRLHGLVSRGNEVLEREATETVVRVPLLEYVEGDEDLEEQKQEDDLGELDEDDDDDEDIDLNADDWLDSD</sequence>
<feature type="transmembrane region" description="Helical" evidence="5">
    <location>
        <begin position="466"/>
        <end position="488"/>
    </location>
</feature>
<evidence type="ECO:0000256" key="5">
    <source>
        <dbReference type="SAM" id="Phobius"/>
    </source>
</evidence>
<evidence type="ECO:0000313" key="7">
    <source>
        <dbReference type="EMBL" id="CAE7837773.1"/>
    </source>
</evidence>
<dbReference type="PANTHER" id="PTHR44267:SF1">
    <property type="entry name" value="WD REPEAT-CONTAINING PROTEIN 43"/>
    <property type="match status" value="1"/>
</dbReference>
<feature type="region of interest" description="Disordered" evidence="4">
    <location>
        <begin position="765"/>
        <end position="802"/>
    </location>
</feature>
<dbReference type="GO" id="GO:0005730">
    <property type="term" value="C:nucleolus"/>
    <property type="evidence" value="ECO:0007669"/>
    <property type="project" value="TreeGrafter"/>
</dbReference>
<comment type="subcellular location">
    <subcellularLocation>
        <location evidence="1">Nucleus</location>
    </subcellularLocation>
</comment>
<name>A0A812ZSU4_9DINO</name>
<gene>
    <name evidence="7" type="primary">Wdr43</name>
    <name evidence="7" type="ORF">SNEC2469_LOCUS25262</name>
</gene>
<keyword evidence="5" id="KW-1133">Transmembrane helix</keyword>
<dbReference type="Pfam" id="PF04003">
    <property type="entry name" value="Utp12"/>
    <property type="match status" value="1"/>
</dbReference>
<dbReference type="Proteomes" id="UP000601435">
    <property type="component" value="Unassembled WGS sequence"/>
</dbReference>
<evidence type="ECO:0000256" key="2">
    <source>
        <dbReference type="ARBA" id="ARBA00023242"/>
    </source>
</evidence>
<dbReference type="SUPFAM" id="SSF50978">
    <property type="entry name" value="WD40 repeat-like"/>
    <property type="match status" value="1"/>
</dbReference>
<dbReference type="EMBL" id="CAJNJA010049586">
    <property type="protein sequence ID" value="CAE7837773.1"/>
    <property type="molecule type" value="Genomic_DNA"/>
</dbReference>
<keyword evidence="5" id="KW-0472">Membrane</keyword>